<dbReference type="NCBIfam" id="TIGR03913">
    <property type="entry name" value="rad_SAM_trio"/>
    <property type="match status" value="1"/>
</dbReference>
<evidence type="ECO:0000256" key="4">
    <source>
        <dbReference type="ARBA" id="ARBA00023004"/>
    </source>
</evidence>
<dbReference type="SFLD" id="SFLDG01386">
    <property type="entry name" value="main_SPASM_domain-containing"/>
    <property type="match status" value="1"/>
</dbReference>
<keyword evidence="2" id="KW-0949">S-adenosyl-L-methionine</keyword>
<accession>A0A918P402</accession>
<dbReference type="SUPFAM" id="SSF102114">
    <property type="entry name" value="Radical SAM enzymes"/>
    <property type="match status" value="1"/>
</dbReference>
<keyword evidence="3" id="KW-0479">Metal-binding</keyword>
<evidence type="ECO:0000256" key="5">
    <source>
        <dbReference type="ARBA" id="ARBA00023014"/>
    </source>
</evidence>
<protein>
    <submittedName>
        <fullName evidence="7">GDL motif peptide-associated radical SAM/SPASM maturase</fullName>
    </submittedName>
</protein>
<evidence type="ECO:0000256" key="3">
    <source>
        <dbReference type="ARBA" id="ARBA00022723"/>
    </source>
</evidence>
<keyword evidence="5" id="KW-0411">Iron-sulfur</keyword>
<dbReference type="SFLD" id="SFLDG01067">
    <property type="entry name" value="SPASM/twitch_domain_containing"/>
    <property type="match status" value="1"/>
</dbReference>
<dbReference type="PROSITE" id="PS51918">
    <property type="entry name" value="RADICAL_SAM"/>
    <property type="match status" value="1"/>
</dbReference>
<dbReference type="Pfam" id="PF13186">
    <property type="entry name" value="SPASM"/>
    <property type="match status" value="1"/>
</dbReference>
<keyword evidence="8" id="KW-1185">Reference proteome</keyword>
<keyword evidence="4" id="KW-0408">Iron</keyword>
<dbReference type="InterPro" id="IPR058240">
    <property type="entry name" value="rSAM_sf"/>
</dbReference>
<dbReference type="CDD" id="cd01335">
    <property type="entry name" value="Radical_SAM"/>
    <property type="match status" value="1"/>
</dbReference>
<dbReference type="PANTHER" id="PTHR11228">
    <property type="entry name" value="RADICAL SAM DOMAIN PROTEIN"/>
    <property type="match status" value="1"/>
</dbReference>
<dbReference type="GO" id="GO:0046872">
    <property type="term" value="F:metal ion binding"/>
    <property type="evidence" value="ECO:0007669"/>
    <property type="project" value="UniProtKB-KW"/>
</dbReference>
<comment type="caution">
    <text evidence="7">The sequence shown here is derived from an EMBL/GenBank/DDBJ whole genome shotgun (WGS) entry which is preliminary data.</text>
</comment>
<dbReference type="Pfam" id="PF04055">
    <property type="entry name" value="Radical_SAM"/>
    <property type="match status" value="1"/>
</dbReference>
<dbReference type="PANTHER" id="PTHR11228:SF7">
    <property type="entry name" value="PQQA PEPTIDE CYCLASE"/>
    <property type="match status" value="1"/>
</dbReference>
<dbReference type="GO" id="GO:0003824">
    <property type="term" value="F:catalytic activity"/>
    <property type="evidence" value="ECO:0007669"/>
    <property type="project" value="InterPro"/>
</dbReference>
<reference evidence="7" key="2">
    <citation type="submission" date="2020-09" db="EMBL/GenBank/DDBJ databases">
        <authorList>
            <person name="Sun Q."/>
            <person name="Kim S."/>
        </authorList>
    </citation>
    <scope>NUCLEOTIDE SEQUENCE</scope>
    <source>
        <strain evidence="7">KCTC 32182</strain>
    </source>
</reference>
<name>A0A918P402_9NEIS</name>
<dbReference type="SFLD" id="SFLDS00029">
    <property type="entry name" value="Radical_SAM"/>
    <property type="match status" value="1"/>
</dbReference>
<dbReference type="EMBL" id="BMYX01000014">
    <property type="protein sequence ID" value="GGY19756.1"/>
    <property type="molecule type" value="Genomic_DNA"/>
</dbReference>
<dbReference type="InterPro" id="IPR007197">
    <property type="entry name" value="rSAM"/>
</dbReference>
<evidence type="ECO:0000256" key="2">
    <source>
        <dbReference type="ARBA" id="ARBA00022691"/>
    </source>
</evidence>
<dbReference type="InterPro" id="IPR013785">
    <property type="entry name" value="Aldolase_TIM"/>
</dbReference>
<reference evidence="7" key="1">
    <citation type="journal article" date="2014" name="Int. J. Syst. Evol. Microbiol.">
        <title>Complete genome sequence of Corynebacterium casei LMG S-19264T (=DSM 44701T), isolated from a smear-ripened cheese.</title>
        <authorList>
            <consortium name="US DOE Joint Genome Institute (JGI-PGF)"/>
            <person name="Walter F."/>
            <person name="Albersmeier A."/>
            <person name="Kalinowski J."/>
            <person name="Ruckert C."/>
        </authorList>
    </citation>
    <scope>NUCLEOTIDE SEQUENCE</scope>
    <source>
        <strain evidence="7">KCTC 32182</strain>
    </source>
</reference>
<organism evidence="7 8">
    <name type="scientific">Paludibacterium paludis</name>
    <dbReference type="NCBI Taxonomy" id="1225769"/>
    <lineage>
        <taxon>Bacteria</taxon>
        <taxon>Pseudomonadati</taxon>
        <taxon>Pseudomonadota</taxon>
        <taxon>Betaproteobacteria</taxon>
        <taxon>Neisseriales</taxon>
        <taxon>Chromobacteriaceae</taxon>
        <taxon>Paludibacterium</taxon>
    </lineage>
</organism>
<proteinExistence type="predicted"/>
<evidence type="ECO:0000259" key="6">
    <source>
        <dbReference type="PROSITE" id="PS51918"/>
    </source>
</evidence>
<sequence>MTRRDDLPARYLDDSDFIGFVPVHVVWEITLACDLKCLHCGSRAGHRRANELSTAECLEVIDALARLGTREVTLIGGEAYLRKDWSRLIRAIHEHGMYCAIQTGGRNLTRAKLQEAIDAGLDGVGVSLDGLAPLHDTVRNVKGSFERASDTLARAREAGLAVSVNTQIGPRTMADLPALMEHIIGLGATHWQIQLTVAMGNAVDNPDVLLQPYQLLELMPLLARLYREGEARGLLMNVGNNIGYYGPYEHLWRGFGDDRVHWTGCAAGQTVIALEADGTVKGCPSLATVGFAGGNVRDLPLEAIWHHSEGIHFGRLRSVDDLWGYCRDCYYNDVCRGGCTWTSHSLLGKPGNNPYCHYRALQLHKQGLRERIVKLQDAAPASFAVGRFDLITERIDTEEETGRVSRSGQVIELAWKHKGRKAPERGHPPARLALCRACREYIHPTETQCPHCNADVAAAQAEHERETARRREIIDTMSRLLAGR</sequence>
<dbReference type="InterPro" id="IPR023820">
    <property type="entry name" value="rSAM_GDL-assoc"/>
</dbReference>
<dbReference type="Proteomes" id="UP000645257">
    <property type="component" value="Unassembled WGS sequence"/>
</dbReference>
<dbReference type="AlphaFoldDB" id="A0A918P402"/>
<dbReference type="RefSeq" id="WP_189534618.1">
    <property type="nucleotide sequence ID" value="NZ_BMYX01000014.1"/>
</dbReference>
<dbReference type="NCBIfam" id="TIGR04085">
    <property type="entry name" value="rSAM_more_4Fe4S"/>
    <property type="match status" value="1"/>
</dbReference>
<evidence type="ECO:0000313" key="7">
    <source>
        <dbReference type="EMBL" id="GGY19756.1"/>
    </source>
</evidence>
<dbReference type="InterPro" id="IPR050377">
    <property type="entry name" value="Radical_SAM_PqqE_MftC-like"/>
</dbReference>
<evidence type="ECO:0000256" key="1">
    <source>
        <dbReference type="ARBA" id="ARBA00001966"/>
    </source>
</evidence>
<dbReference type="Gene3D" id="3.20.20.70">
    <property type="entry name" value="Aldolase class I"/>
    <property type="match status" value="1"/>
</dbReference>
<dbReference type="SMART" id="SM00729">
    <property type="entry name" value="Elp3"/>
    <property type="match status" value="1"/>
</dbReference>
<dbReference type="GO" id="GO:0051536">
    <property type="term" value="F:iron-sulfur cluster binding"/>
    <property type="evidence" value="ECO:0007669"/>
    <property type="project" value="UniProtKB-KW"/>
</dbReference>
<dbReference type="InterPro" id="IPR023885">
    <property type="entry name" value="4Fe4S-binding_SPASM_dom"/>
</dbReference>
<comment type="cofactor">
    <cofactor evidence="1">
        <name>[4Fe-4S] cluster</name>
        <dbReference type="ChEBI" id="CHEBI:49883"/>
    </cofactor>
</comment>
<feature type="domain" description="Radical SAM core" evidence="6">
    <location>
        <begin position="19"/>
        <end position="245"/>
    </location>
</feature>
<dbReference type="InterPro" id="IPR006638">
    <property type="entry name" value="Elp3/MiaA/NifB-like_rSAM"/>
</dbReference>
<gene>
    <name evidence="7" type="ORF">GCM10011289_23990</name>
</gene>
<evidence type="ECO:0000313" key="8">
    <source>
        <dbReference type="Proteomes" id="UP000645257"/>
    </source>
</evidence>